<reference evidence="1" key="1">
    <citation type="submission" date="2022-04" db="EMBL/GenBank/DDBJ databases">
        <title>A functionally conserved STORR gene fusion in Papaver species that diverged 16.8 million years ago.</title>
        <authorList>
            <person name="Catania T."/>
        </authorList>
    </citation>
    <scope>NUCLEOTIDE SEQUENCE</scope>
    <source>
        <strain evidence="1">S-188037</strain>
    </source>
</reference>
<evidence type="ECO:0000313" key="1">
    <source>
        <dbReference type="EMBL" id="KAI3849883.1"/>
    </source>
</evidence>
<gene>
    <name evidence="1" type="ORF">MKW98_026797</name>
</gene>
<sequence length="78" mass="9003">MGYLKYILGGVALSCLADIYGILDVCRKSLALQESFYNQQKLRKEQQLKMLGAALRHMYKENHQQAETVPEKKVEENK</sequence>
<keyword evidence="2" id="KW-1185">Reference proteome</keyword>
<evidence type="ECO:0000313" key="2">
    <source>
        <dbReference type="Proteomes" id="UP001202328"/>
    </source>
</evidence>
<dbReference type="EMBL" id="JAJJMB010016078">
    <property type="protein sequence ID" value="KAI3849883.1"/>
    <property type="molecule type" value="Genomic_DNA"/>
</dbReference>
<dbReference type="AlphaFoldDB" id="A0AAD4S1H2"/>
<proteinExistence type="predicted"/>
<protein>
    <submittedName>
        <fullName evidence="1">Uncharacterized protein</fullName>
    </submittedName>
</protein>
<comment type="caution">
    <text evidence="1">The sequence shown here is derived from an EMBL/GenBank/DDBJ whole genome shotgun (WGS) entry which is preliminary data.</text>
</comment>
<accession>A0AAD4S1H2</accession>
<name>A0AAD4S1H2_9MAGN</name>
<organism evidence="1 2">
    <name type="scientific">Papaver atlanticum</name>
    <dbReference type="NCBI Taxonomy" id="357466"/>
    <lineage>
        <taxon>Eukaryota</taxon>
        <taxon>Viridiplantae</taxon>
        <taxon>Streptophyta</taxon>
        <taxon>Embryophyta</taxon>
        <taxon>Tracheophyta</taxon>
        <taxon>Spermatophyta</taxon>
        <taxon>Magnoliopsida</taxon>
        <taxon>Ranunculales</taxon>
        <taxon>Papaveraceae</taxon>
        <taxon>Papaveroideae</taxon>
        <taxon>Papaver</taxon>
    </lineage>
</organism>
<dbReference type="Proteomes" id="UP001202328">
    <property type="component" value="Unassembled WGS sequence"/>
</dbReference>